<feature type="transmembrane region" description="Helical" evidence="1">
    <location>
        <begin position="207"/>
        <end position="226"/>
    </location>
</feature>
<evidence type="ECO:0000313" key="2">
    <source>
        <dbReference type="EMBL" id="PZX51917.1"/>
    </source>
</evidence>
<accession>A0A2W7R853</accession>
<organism evidence="2 3">
    <name type="scientific">Algoriphagus chordae</name>
    <dbReference type="NCBI Taxonomy" id="237019"/>
    <lineage>
        <taxon>Bacteria</taxon>
        <taxon>Pseudomonadati</taxon>
        <taxon>Bacteroidota</taxon>
        <taxon>Cytophagia</taxon>
        <taxon>Cytophagales</taxon>
        <taxon>Cyclobacteriaceae</taxon>
        <taxon>Algoriphagus</taxon>
    </lineage>
</organism>
<gene>
    <name evidence="2" type="ORF">LV85_02066</name>
</gene>
<comment type="caution">
    <text evidence="2">The sequence shown here is derived from an EMBL/GenBank/DDBJ whole genome shotgun (WGS) entry which is preliminary data.</text>
</comment>
<protein>
    <submittedName>
        <fullName evidence="2">Sodium/bile acid cotransporter 7</fullName>
    </submittedName>
</protein>
<sequence length="335" mass="36920">MIYKLVQTLKKVGINGFLLGLFAAILLAWLFPFAGSNQSPVPWKPIINVGIGMVFFLYGVKLDPVQLKSGLKNWKLHILIQLTTFVLFPLLVLAVMPFMSWIDKDFQLGITYLSVLPSTVSASVVMVSIAHGNIPGAIFNASISSLLGVVITPAWMGVLANSADIQMDFLPTLGELSLKVLLPVILGVLAHRWLFPKIEKHLAALKYVDQTVIMIIVFTSFAQSFYQDVFAHYKPTVLLEVGATMLGLFFLVWAVIEILCRMLGFSWEDRVTALFCGSKKSLVQGVVIGKVIFPDPATLGLVLLPVMLYHIQQLIVGSVIASRFANKKDLISSQE</sequence>
<reference evidence="2 3" key="1">
    <citation type="submission" date="2018-06" db="EMBL/GenBank/DDBJ databases">
        <title>Genomic Encyclopedia of Archaeal and Bacterial Type Strains, Phase II (KMG-II): from individual species to whole genera.</title>
        <authorList>
            <person name="Goeker M."/>
        </authorList>
    </citation>
    <scope>NUCLEOTIDE SEQUENCE [LARGE SCALE GENOMIC DNA]</scope>
    <source>
        <strain evidence="2 3">DSM 19830</strain>
    </source>
</reference>
<dbReference type="OrthoDB" id="9792271at2"/>
<dbReference type="GO" id="GO:0005886">
    <property type="term" value="C:plasma membrane"/>
    <property type="evidence" value="ECO:0007669"/>
    <property type="project" value="TreeGrafter"/>
</dbReference>
<keyword evidence="1" id="KW-1133">Transmembrane helix</keyword>
<dbReference type="RefSeq" id="WP_111319015.1">
    <property type="nucleotide sequence ID" value="NZ_QKZT01000008.1"/>
</dbReference>
<dbReference type="AlphaFoldDB" id="A0A2W7R853"/>
<keyword evidence="1" id="KW-0812">Transmembrane</keyword>
<dbReference type="InterPro" id="IPR016833">
    <property type="entry name" value="Put_Na-Bile_cotransptr"/>
</dbReference>
<dbReference type="Gene3D" id="1.20.1530.20">
    <property type="match status" value="1"/>
</dbReference>
<dbReference type="InterPro" id="IPR038770">
    <property type="entry name" value="Na+/solute_symporter_sf"/>
</dbReference>
<name>A0A2W7R853_9BACT</name>
<evidence type="ECO:0000313" key="3">
    <source>
        <dbReference type="Proteomes" id="UP000248882"/>
    </source>
</evidence>
<evidence type="ECO:0000256" key="1">
    <source>
        <dbReference type="SAM" id="Phobius"/>
    </source>
</evidence>
<feature type="transmembrane region" description="Helical" evidence="1">
    <location>
        <begin position="46"/>
        <end position="64"/>
    </location>
</feature>
<dbReference type="PANTHER" id="PTHR18640:SF5">
    <property type="entry name" value="SODIUM_BILE ACID COTRANSPORTER 7"/>
    <property type="match status" value="1"/>
</dbReference>
<keyword evidence="3" id="KW-1185">Reference proteome</keyword>
<feature type="transmembrane region" description="Helical" evidence="1">
    <location>
        <begin position="176"/>
        <end position="195"/>
    </location>
</feature>
<dbReference type="Proteomes" id="UP000248882">
    <property type="component" value="Unassembled WGS sequence"/>
</dbReference>
<feature type="transmembrane region" description="Helical" evidence="1">
    <location>
        <begin position="238"/>
        <end position="260"/>
    </location>
</feature>
<dbReference type="PIRSF" id="PIRSF026166">
    <property type="entry name" value="UCP026166"/>
    <property type="match status" value="1"/>
</dbReference>
<proteinExistence type="predicted"/>
<keyword evidence="1" id="KW-0472">Membrane</keyword>
<feature type="transmembrane region" description="Helical" evidence="1">
    <location>
        <begin position="137"/>
        <end position="156"/>
    </location>
</feature>
<feature type="transmembrane region" description="Helical" evidence="1">
    <location>
        <begin position="12"/>
        <end position="34"/>
    </location>
</feature>
<feature type="transmembrane region" description="Helical" evidence="1">
    <location>
        <begin position="110"/>
        <end position="130"/>
    </location>
</feature>
<dbReference type="EMBL" id="QKZT01000008">
    <property type="protein sequence ID" value="PZX51917.1"/>
    <property type="molecule type" value="Genomic_DNA"/>
</dbReference>
<feature type="transmembrane region" description="Helical" evidence="1">
    <location>
        <begin position="76"/>
        <end position="98"/>
    </location>
</feature>
<dbReference type="PANTHER" id="PTHR18640">
    <property type="entry name" value="SOLUTE CARRIER FAMILY 10 MEMBER 7"/>
    <property type="match status" value="1"/>
</dbReference>
<dbReference type="Pfam" id="PF13593">
    <property type="entry name" value="SBF_like"/>
    <property type="match status" value="1"/>
</dbReference>